<gene>
    <name evidence="2" type="ORF">GCM10009765_38990</name>
</gene>
<sequence length="194" mass="21128">MKLYEAWTLQGGAPPELRTLGAFLNTLDRRTFGTYQPCDDLTSPAALDQWLSSLGLVADGTKSTPAECALALRLRTALRNAAQAHRDSAQDEAPTADLTRKLPLYADIQPDGLINLVPAAIAGTVRHALAALLATATMATVDGTWRRVKMCAAPDCHTVFYDNSKPHNGRWCSPKGCGNRHNTRTYRNRANRTP</sequence>
<reference evidence="2 3" key="1">
    <citation type="journal article" date="2019" name="Int. J. Syst. Evol. Microbiol.">
        <title>The Global Catalogue of Microorganisms (GCM) 10K type strain sequencing project: providing services to taxonomists for standard genome sequencing and annotation.</title>
        <authorList>
            <consortium name="The Broad Institute Genomics Platform"/>
            <consortium name="The Broad Institute Genome Sequencing Center for Infectious Disease"/>
            <person name="Wu L."/>
            <person name="Ma J."/>
        </authorList>
    </citation>
    <scope>NUCLEOTIDE SEQUENCE [LARGE SCALE GENOMIC DNA]</scope>
    <source>
        <strain evidence="2 3">JCM 14718</strain>
    </source>
</reference>
<evidence type="ECO:0000313" key="2">
    <source>
        <dbReference type="EMBL" id="GAA1685921.1"/>
    </source>
</evidence>
<proteinExistence type="predicted"/>
<dbReference type="Pfam" id="PF07336">
    <property type="entry name" value="ABATE"/>
    <property type="match status" value="1"/>
</dbReference>
<dbReference type="Gene3D" id="1.10.3300.10">
    <property type="entry name" value="Jann2411-like domain"/>
    <property type="match status" value="1"/>
</dbReference>
<dbReference type="EMBL" id="BAAANY010000014">
    <property type="protein sequence ID" value="GAA1685921.1"/>
    <property type="molecule type" value="Genomic_DNA"/>
</dbReference>
<evidence type="ECO:0000313" key="3">
    <source>
        <dbReference type="Proteomes" id="UP001500618"/>
    </source>
</evidence>
<protein>
    <submittedName>
        <fullName evidence="2">CGNR zinc finger domain-containing protein</fullName>
    </submittedName>
</protein>
<feature type="domain" description="Zinc finger CGNR" evidence="1">
    <location>
        <begin position="147"/>
        <end position="189"/>
    </location>
</feature>
<dbReference type="InterPro" id="IPR010852">
    <property type="entry name" value="ABATE"/>
</dbReference>
<evidence type="ECO:0000259" key="1">
    <source>
        <dbReference type="Pfam" id="PF11706"/>
    </source>
</evidence>
<organism evidence="2 3">
    <name type="scientific">Fodinicola feengrottensis</name>
    <dbReference type="NCBI Taxonomy" id="435914"/>
    <lineage>
        <taxon>Bacteria</taxon>
        <taxon>Bacillati</taxon>
        <taxon>Actinomycetota</taxon>
        <taxon>Actinomycetes</taxon>
        <taxon>Mycobacteriales</taxon>
        <taxon>Fodinicola</taxon>
    </lineage>
</organism>
<dbReference type="Proteomes" id="UP001500618">
    <property type="component" value="Unassembled WGS sequence"/>
</dbReference>
<dbReference type="PANTHER" id="PTHR35525:SF3">
    <property type="entry name" value="BLL6575 PROTEIN"/>
    <property type="match status" value="1"/>
</dbReference>
<dbReference type="PANTHER" id="PTHR35525">
    <property type="entry name" value="BLL6575 PROTEIN"/>
    <property type="match status" value="1"/>
</dbReference>
<dbReference type="InterPro" id="IPR023286">
    <property type="entry name" value="ABATE_dom_sf"/>
</dbReference>
<dbReference type="Pfam" id="PF11706">
    <property type="entry name" value="zf-CGNR"/>
    <property type="match status" value="1"/>
</dbReference>
<keyword evidence="3" id="KW-1185">Reference proteome</keyword>
<dbReference type="SUPFAM" id="SSF160904">
    <property type="entry name" value="Jann2411-like"/>
    <property type="match status" value="1"/>
</dbReference>
<dbReference type="InterPro" id="IPR021005">
    <property type="entry name" value="Znf_CGNR"/>
</dbReference>
<name>A0ABN2HE56_9ACTN</name>
<comment type="caution">
    <text evidence="2">The sequence shown here is derived from an EMBL/GenBank/DDBJ whole genome shotgun (WGS) entry which is preliminary data.</text>
</comment>
<dbReference type="RefSeq" id="WP_344311657.1">
    <property type="nucleotide sequence ID" value="NZ_BAAANY010000014.1"/>
</dbReference>
<accession>A0ABN2HE56</accession>